<dbReference type="InterPro" id="IPR008278">
    <property type="entry name" value="4-PPantetheinyl_Trfase_dom"/>
</dbReference>
<evidence type="ECO:0000313" key="5">
    <source>
        <dbReference type="Proteomes" id="UP000198519"/>
    </source>
</evidence>
<keyword evidence="2 4" id="KW-0808">Transferase</keyword>
<name>A0A1I4LZZ0_9GAMM</name>
<proteinExistence type="inferred from homology"/>
<dbReference type="GO" id="GO:0008897">
    <property type="term" value="F:holo-[acyl-carrier-protein] synthase activity"/>
    <property type="evidence" value="ECO:0007669"/>
    <property type="project" value="InterPro"/>
</dbReference>
<dbReference type="GO" id="GO:0019878">
    <property type="term" value="P:lysine biosynthetic process via aminoadipic acid"/>
    <property type="evidence" value="ECO:0007669"/>
    <property type="project" value="TreeGrafter"/>
</dbReference>
<dbReference type="InterPro" id="IPR037143">
    <property type="entry name" value="4-PPantetheinyl_Trfase_dom_sf"/>
</dbReference>
<dbReference type="AlphaFoldDB" id="A0A1I4LZZ0"/>
<dbReference type="PANTHER" id="PTHR12215:SF10">
    <property type="entry name" value="L-AMINOADIPATE-SEMIALDEHYDE DEHYDROGENASE-PHOSPHOPANTETHEINYL TRANSFERASE"/>
    <property type="match status" value="1"/>
</dbReference>
<evidence type="ECO:0000259" key="3">
    <source>
        <dbReference type="Pfam" id="PF01648"/>
    </source>
</evidence>
<accession>A0A1I4LZZ0</accession>
<dbReference type="PANTHER" id="PTHR12215">
    <property type="entry name" value="PHOSPHOPANTETHEINE TRANSFERASE"/>
    <property type="match status" value="1"/>
</dbReference>
<dbReference type="GO" id="GO:0000287">
    <property type="term" value="F:magnesium ion binding"/>
    <property type="evidence" value="ECO:0007669"/>
    <property type="project" value="InterPro"/>
</dbReference>
<keyword evidence="5" id="KW-1185">Reference proteome</keyword>
<dbReference type="STRING" id="488535.SAMN04487963_0769"/>
<gene>
    <name evidence="4" type="ORF">SAMN04487963_0769</name>
</gene>
<dbReference type="EMBL" id="FOUE01000001">
    <property type="protein sequence ID" value="SFL96520.1"/>
    <property type="molecule type" value="Genomic_DNA"/>
</dbReference>
<feature type="domain" description="4'-phosphopantetheinyl transferase" evidence="3">
    <location>
        <begin position="110"/>
        <end position="203"/>
    </location>
</feature>
<dbReference type="GO" id="GO:0005829">
    <property type="term" value="C:cytosol"/>
    <property type="evidence" value="ECO:0007669"/>
    <property type="project" value="TreeGrafter"/>
</dbReference>
<dbReference type="Pfam" id="PF01648">
    <property type="entry name" value="ACPS"/>
    <property type="match status" value="1"/>
</dbReference>
<reference evidence="5" key="1">
    <citation type="submission" date="2016-10" db="EMBL/GenBank/DDBJ databases">
        <authorList>
            <person name="Varghese N."/>
            <person name="Submissions S."/>
        </authorList>
    </citation>
    <scope>NUCLEOTIDE SEQUENCE [LARGE SCALE GENOMIC DNA]</scope>
    <source>
        <strain evidence="5">CGMCC 1.7061</strain>
    </source>
</reference>
<protein>
    <submittedName>
        <fullName evidence="4">4'-phosphopantetheinyl transferase</fullName>
    </submittedName>
</protein>
<comment type="similarity">
    <text evidence="1">Belongs to the P-Pant transferase superfamily. Gsp/Sfp/HetI/AcpT family.</text>
</comment>
<evidence type="ECO:0000256" key="1">
    <source>
        <dbReference type="ARBA" id="ARBA00010990"/>
    </source>
</evidence>
<dbReference type="SUPFAM" id="SSF56214">
    <property type="entry name" value="4'-phosphopantetheinyl transferase"/>
    <property type="match status" value="2"/>
</dbReference>
<dbReference type="Gene3D" id="3.90.470.20">
    <property type="entry name" value="4'-phosphopantetheinyl transferase domain"/>
    <property type="match status" value="1"/>
</dbReference>
<evidence type="ECO:0000313" key="4">
    <source>
        <dbReference type="EMBL" id="SFL96520.1"/>
    </source>
</evidence>
<dbReference type="RefSeq" id="WP_245749857.1">
    <property type="nucleotide sequence ID" value="NZ_FOUE01000001.1"/>
</dbReference>
<organism evidence="4 5">
    <name type="scientific">Marinobacter zhejiangensis</name>
    <dbReference type="NCBI Taxonomy" id="488535"/>
    <lineage>
        <taxon>Bacteria</taxon>
        <taxon>Pseudomonadati</taxon>
        <taxon>Pseudomonadota</taxon>
        <taxon>Gammaproteobacteria</taxon>
        <taxon>Pseudomonadales</taxon>
        <taxon>Marinobacteraceae</taxon>
        <taxon>Marinobacter</taxon>
    </lineage>
</organism>
<dbReference type="Proteomes" id="UP000198519">
    <property type="component" value="Unassembled WGS sequence"/>
</dbReference>
<sequence length="261" mass="28843">MTGSSNDCNPDPSIGVWFSHTGGAACESMPAWLSPSERARAERFHQTSRADFIHSRWLIRQTLAAATGHPVEYCRPVADRPVASSSPPGWSLSLSHSHGLVACVASTASGVGIDIEPHSRHRQWHKVVRRWFSDREQQWLLANDRVEDFLYAWTLKEAWLKATGRGIAGNLQTLEVLGDGQLLGDQPDRDWQASVGTFDGFTVAAVFHADHPEPPTSALLEPAQGCESLASRSLAANPVRWHVHRAIRHSDHLIQTREGRS</sequence>
<evidence type="ECO:0000256" key="2">
    <source>
        <dbReference type="ARBA" id="ARBA00022679"/>
    </source>
</evidence>
<dbReference type="InterPro" id="IPR050559">
    <property type="entry name" value="P-Pant_transferase_sf"/>
</dbReference>